<dbReference type="NCBIfam" id="TIGR01068">
    <property type="entry name" value="thioredoxin"/>
    <property type="match status" value="1"/>
</dbReference>
<dbReference type="SUPFAM" id="SSF52833">
    <property type="entry name" value="Thioredoxin-like"/>
    <property type="match status" value="1"/>
</dbReference>
<evidence type="ECO:0000256" key="1">
    <source>
        <dbReference type="ARBA" id="ARBA00008987"/>
    </source>
</evidence>
<gene>
    <name evidence="8" type="primary">trxA</name>
    <name evidence="8" type="ORF">INT08_09870</name>
</gene>
<proteinExistence type="inferred from homology"/>
<keyword evidence="2" id="KW-0813">Transport</keyword>
<accession>A0ABR9XTX3</accession>
<keyword evidence="4" id="KW-1015">Disulfide bond</keyword>
<reference evidence="8 9" key="1">
    <citation type="journal article" date="2020" name="Microorganisms">
        <title>Simultaneous Genome Sequencing of Prosthecochloris ethylica and Desulfuromonas acetoxidans within a Syntrophic Mixture Reveals Unique Pili and Protein Interactions.</title>
        <authorList>
            <person name="Kyndt J.A."/>
            <person name="Van Beeumen J.J."/>
            <person name="Meyer T.E."/>
        </authorList>
    </citation>
    <scope>NUCLEOTIDE SEQUENCE [LARGE SCALE GENOMIC DNA]</scope>
    <source>
        <strain evidence="8 9">N3</strain>
    </source>
</reference>
<name>A0ABR9XTX3_9CHLB</name>
<evidence type="ECO:0000256" key="5">
    <source>
        <dbReference type="ARBA" id="ARBA00023284"/>
    </source>
</evidence>
<keyword evidence="3" id="KW-0249">Electron transport</keyword>
<dbReference type="PANTHER" id="PTHR45663:SF11">
    <property type="entry name" value="GEO12009P1"/>
    <property type="match status" value="1"/>
</dbReference>
<dbReference type="InterPro" id="IPR036249">
    <property type="entry name" value="Thioredoxin-like_sf"/>
</dbReference>
<sequence>MNDHQFDFSCDVLEQSHELPVLVDFWAQWCDPCRMLTPVLERIAEKFGGKVKLVKINTEEYPDIASRYNVSGIPNVKLFIDGSITDEFTGALPEAQIEQWLKRALPSRYSAEVKLAQDLVGEGKERQAAAILDEVLVNEADNIAALALMIRIRLFGHPDDALKLNERLEGEPGYGEFCDAVRTLGGLLQKDEDALPDDPVRERYRAALACLRSGAFSDALEAFIGVIRESRYYDDDGSRKACIAIFKYLGEDHPVTLKHRRVFDRALY</sequence>
<dbReference type="PANTHER" id="PTHR45663">
    <property type="entry name" value="GEO12009P1"/>
    <property type="match status" value="1"/>
</dbReference>
<dbReference type="InterPro" id="IPR005746">
    <property type="entry name" value="Thioredoxin"/>
</dbReference>
<comment type="similarity">
    <text evidence="1">Belongs to the thioredoxin family.</text>
</comment>
<keyword evidence="9" id="KW-1185">Reference proteome</keyword>
<dbReference type="Pfam" id="PF14561">
    <property type="entry name" value="TPR_20"/>
    <property type="match status" value="1"/>
</dbReference>
<evidence type="ECO:0000256" key="2">
    <source>
        <dbReference type="ARBA" id="ARBA00022448"/>
    </source>
</evidence>
<feature type="domain" description="Thioredoxin" evidence="7">
    <location>
        <begin position="1"/>
        <end position="106"/>
    </location>
</feature>
<dbReference type="InterPro" id="IPR011990">
    <property type="entry name" value="TPR-like_helical_dom_sf"/>
</dbReference>
<evidence type="ECO:0000313" key="8">
    <source>
        <dbReference type="EMBL" id="MBF0637473.1"/>
    </source>
</evidence>
<evidence type="ECO:0000313" key="9">
    <source>
        <dbReference type="Proteomes" id="UP000619838"/>
    </source>
</evidence>
<evidence type="ECO:0000256" key="3">
    <source>
        <dbReference type="ARBA" id="ARBA00022982"/>
    </source>
</evidence>
<dbReference type="InterPro" id="IPR013766">
    <property type="entry name" value="Thioredoxin_domain"/>
</dbReference>
<dbReference type="EMBL" id="JADGII010000022">
    <property type="protein sequence ID" value="MBF0637473.1"/>
    <property type="molecule type" value="Genomic_DNA"/>
</dbReference>
<keyword evidence="5" id="KW-0676">Redox-active center</keyword>
<evidence type="ECO:0000256" key="4">
    <source>
        <dbReference type="ARBA" id="ARBA00023157"/>
    </source>
</evidence>
<dbReference type="Gene3D" id="3.40.30.10">
    <property type="entry name" value="Glutaredoxin"/>
    <property type="match status" value="1"/>
</dbReference>
<dbReference type="RefSeq" id="WP_175187800.1">
    <property type="nucleotide sequence ID" value="NZ_JABVZQ010000022.1"/>
</dbReference>
<dbReference type="Pfam" id="PF00085">
    <property type="entry name" value="Thioredoxin"/>
    <property type="match status" value="1"/>
</dbReference>
<dbReference type="PRINTS" id="PR00421">
    <property type="entry name" value="THIOREDOXIN"/>
</dbReference>
<protein>
    <recommendedName>
        <fullName evidence="6">Thioredoxin</fullName>
    </recommendedName>
</protein>
<comment type="caution">
    <text evidence="8">The sequence shown here is derived from an EMBL/GenBank/DDBJ whole genome shotgun (WGS) entry which is preliminary data.</text>
</comment>
<dbReference type="PROSITE" id="PS51352">
    <property type="entry name" value="THIOREDOXIN_2"/>
    <property type="match status" value="1"/>
</dbReference>
<dbReference type="Gene3D" id="1.25.40.10">
    <property type="entry name" value="Tetratricopeptide repeat domain"/>
    <property type="match status" value="1"/>
</dbReference>
<dbReference type="Proteomes" id="UP000619838">
    <property type="component" value="Unassembled WGS sequence"/>
</dbReference>
<evidence type="ECO:0000256" key="6">
    <source>
        <dbReference type="NCBIfam" id="TIGR01068"/>
    </source>
</evidence>
<organism evidence="8 9">
    <name type="scientific">Prosthecochloris ethylica</name>
    <dbReference type="NCBI Taxonomy" id="2743976"/>
    <lineage>
        <taxon>Bacteria</taxon>
        <taxon>Pseudomonadati</taxon>
        <taxon>Chlorobiota</taxon>
        <taxon>Chlorobiia</taxon>
        <taxon>Chlorobiales</taxon>
        <taxon>Chlorobiaceae</taxon>
        <taxon>Prosthecochloris</taxon>
    </lineage>
</organism>
<evidence type="ECO:0000259" key="7">
    <source>
        <dbReference type="PROSITE" id="PS51352"/>
    </source>
</evidence>
<dbReference type="CDD" id="cd02947">
    <property type="entry name" value="TRX_family"/>
    <property type="match status" value="1"/>
</dbReference>